<dbReference type="EMBL" id="KQ971338">
    <property type="protein sequence ID" value="EFA02413.1"/>
    <property type="molecule type" value="Genomic_DNA"/>
</dbReference>
<evidence type="ECO:0000313" key="2">
    <source>
        <dbReference type="Proteomes" id="UP000007266"/>
    </source>
</evidence>
<organism evidence="1 2">
    <name type="scientific">Tribolium castaneum</name>
    <name type="common">Red flour beetle</name>
    <dbReference type="NCBI Taxonomy" id="7070"/>
    <lineage>
        <taxon>Eukaryota</taxon>
        <taxon>Metazoa</taxon>
        <taxon>Ecdysozoa</taxon>
        <taxon>Arthropoda</taxon>
        <taxon>Hexapoda</taxon>
        <taxon>Insecta</taxon>
        <taxon>Pterygota</taxon>
        <taxon>Neoptera</taxon>
        <taxon>Endopterygota</taxon>
        <taxon>Coleoptera</taxon>
        <taxon>Polyphaga</taxon>
        <taxon>Cucujiformia</taxon>
        <taxon>Tenebrionidae</taxon>
        <taxon>Tenebrionidae incertae sedis</taxon>
        <taxon>Tribolium</taxon>
    </lineage>
</organism>
<dbReference type="Proteomes" id="UP000007266">
    <property type="component" value="Linkage group 4"/>
</dbReference>
<reference evidence="1 2" key="1">
    <citation type="journal article" date="2008" name="Nature">
        <title>The genome of the model beetle and pest Tribolium castaneum.</title>
        <authorList>
            <consortium name="Tribolium Genome Sequencing Consortium"/>
            <person name="Richards S."/>
            <person name="Gibbs R.A."/>
            <person name="Weinstock G.M."/>
            <person name="Brown S.J."/>
            <person name="Denell R."/>
            <person name="Beeman R.W."/>
            <person name="Gibbs R."/>
            <person name="Beeman R.W."/>
            <person name="Brown S.J."/>
            <person name="Bucher G."/>
            <person name="Friedrich M."/>
            <person name="Grimmelikhuijzen C.J."/>
            <person name="Klingler M."/>
            <person name="Lorenzen M."/>
            <person name="Richards S."/>
            <person name="Roth S."/>
            <person name="Schroder R."/>
            <person name="Tautz D."/>
            <person name="Zdobnov E.M."/>
            <person name="Muzny D."/>
            <person name="Gibbs R.A."/>
            <person name="Weinstock G.M."/>
            <person name="Attaway T."/>
            <person name="Bell S."/>
            <person name="Buhay C.J."/>
            <person name="Chandrabose M.N."/>
            <person name="Chavez D."/>
            <person name="Clerk-Blankenburg K.P."/>
            <person name="Cree A."/>
            <person name="Dao M."/>
            <person name="Davis C."/>
            <person name="Chacko J."/>
            <person name="Dinh H."/>
            <person name="Dugan-Rocha S."/>
            <person name="Fowler G."/>
            <person name="Garner T.T."/>
            <person name="Garnes J."/>
            <person name="Gnirke A."/>
            <person name="Hawes A."/>
            <person name="Hernandez J."/>
            <person name="Hines S."/>
            <person name="Holder M."/>
            <person name="Hume J."/>
            <person name="Jhangiani S.N."/>
            <person name="Joshi V."/>
            <person name="Khan Z.M."/>
            <person name="Jackson L."/>
            <person name="Kovar C."/>
            <person name="Kowis A."/>
            <person name="Lee S."/>
            <person name="Lewis L.R."/>
            <person name="Margolis J."/>
            <person name="Morgan M."/>
            <person name="Nazareth L.V."/>
            <person name="Nguyen N."/>
            <person name="Okwuonu G."/>
            <person name="Parker D."/>
            <person name="Richards S."/>
            <person name="Ruiz S.J."/>
            <person name="Santibanez J."/>
            <person name="Savard J."/>
            <person name="Scherer S.E."/>
            <person name="Schneider B."/>
            <person name="Sodergren E."/>
            <person name="Tautz D."/>
            <person name="Vattahil S."/>
            <person name="Villasana D."/>
            <person name="White C.S."/>
            <person name="Wright R."/>
            <person name="Park Y."/>
            <person name="Beeman R.W."/>
            <person name="Lord J."/>
            <person name="Oppert B."/>
            <person name="Lorenzen M."/>
            <person name="Brown S."/>
            <person name="Wang L."/>
            <person name="Savard J."/>
            <person name="Tautz D."/>
            <person name="Richards S."/>
            <person name="Weinstock G."/>
            <person name="Gibbs R.A."/>
            <person name="Liu Y."/>
            <person name="Worley K."/>
            <person name="Weinstock G."/>
            <person name="Elsik C.G."/>
            <person name="Reese J.T."/>
            <person name="Elhaik E."/>
            <person name="Landan G."/>
            <person name="Graur D."/>
            <person name="Arensburger P."/>
            <person name="Atkinson P."/>
            <person name="Beeman R.W."/>
            <person name="Beidler J."/>
            <person name="Brown S.J."/>
            <person name="Demuth J.P."/>
            <person name="Drury D.W."/>
            <person name="Du Y.Z."/>
            <person name="Fujiwara H."/>
            <person name="Lorenzen M."/>
            <person name="Maselli V."/>
            <person name="Osanai M."/>
            <person name="Park Y."/>
            <person name="Robertson H.M."/>
            <person name="Tu Z."/>
            <person name="Wang J.J."/>
            <person name="Wang S."/>
            <person name="Richards S."/>
            <person name="Song H."/>
            <person name="Zhang L."/>
            <person name="Sodergren E."/>
            <person name="Werner D."/>
            <person name="Stanke M."/>
            <person name="Morgenstern B."/>
            <person name="Solovyev V."/>
            <person name="Kosarev P."/>
            <person name="Brown G."/>
            <person name="Chen H.C."/>
            <person name="Ermolaeva O."/>
            <person name="Hlavina W."/>
            <person name="Kapustin Y."/>
            <person name="Kiryutin B."/>
            <person name="Kitts P."/>
            <person name="Maglott D."/>
            <person name="Pruitt K."/>
            <person name="Sapojnikov V."/>
            <person name="Souvorov A."/>
            <person name="Mackey A.J."/>
            <person name="Waterhouse R.M."/>
            <person name="Wyder S."/>
            <person name="Zdobnov E.M."/>
            <person name="Zdobnov E.M."/>
            <person name="Wyder S."/>
            <person name="Kriventseva E.V."/>
            <person name="Kadowaki T."/>
            <person name="Bork P."/>
            <person name="Aranda M."/>
            <person name="Bao R."/>
            <person name="Beermann A."/>
            <person name="Berns N."/>
            <person name="Bolognesi R."/>
            <person name="Bonneton F."/>
            <person name="Bopp D."/>
            <person name="Brown S.J."/>
            <person name="Bucher G."/>
            <person name="Butts T."/>
            <person name="Chaumot A."/>
            <person name="Denell R.E."/>
            <person name="Ferrier D.E."/>
            <person name="Friedrich M."/>
            <person name="Gordon C.M."/>
            <person name="Jindra M."/>
            <person name="Klingler M."/>
            <person name="Lan Q."/>
            <person name="Lattorff H.M."/>
            <person name="Laudet V."/>
            <person name="von Levetsow C."/>
            <person name="Liu Z."/>
            <person name="Lutz R."/>
            <person name="Lynch J.A."/>
            <person name="da Fonseca R.N."/>
            <person name="Posnien N."/>
            <person name="Reuter R."/>
            <person name="Roth S."/>
            <person name="Savard J."/>
            <person name="Schinko J.B."/>
            <person name="Schmitt C."/>
            <person name="Schoppmeier M."/>
            <person name="Schroder R."/>
            <person name="Shippy T.D."/>
            <person name="Simonnet F."/>
            <person name="Marques-Souza H."/>
            <person name="Tautz D."/>
            <person name="Tomoyasu Y."/>
            <person name="Trauner J."/>
            <person name="Van der Zee M."/>
            <person name="Vervoort M."/>
            <person name="Wittkopp N."/>
            <person name="Wimmer E.A."/>
            <person name="Yang X."/>
            <person name="Jones A.K."/>
            <person name="Sattelle D.B."/>
            <person name="Ebert P.R."/>
            <person name="Nelson D."/>
            <person name="Scott J.G."/>
            <person name="Beeman R.W."/>
            <person name="Muthukrishnan S."/>
            <person name="Kramer K.J."/>
            <person name="Arakane Y."/>
            <person name="Beeman R.W."/>
            <person name="Zhu Q."/>
            <person name="Hogenkamp D."/>
            <person name="Dixit R."/>
            <person name="Oppert B."/>
            <person name="Jiang H."/>
            <person name="Zou Z."/>
            <person name="Marshall J."/>
            <person name="Elpidina E."/>
            <person name="Vinokurov K."/>
            <person name="Oppert C."/>
            <person name="Zou Z."/>
            <person name="Evans J."/>
            <person name="Lu Z."/>
            <person name="Zhao P."/>
            <person name="Sumathipala N."/>
            <person name="Altincicek B."/>
            <person name="Vilcinskas A."/>
            <person name="Williams M."/>
            <person name="Hultmark D."/>
            <person name="Hetru C."/>
            <person name="Jiang H."/>
            <person name="Grimmelikhuijzen C.J."/>
            <person name="Hauser F."/>
            <person name="Cazzamali G."/>
            <person name="Williamson M."/>
            <person name="Park Y."/>
            <person name="Li B."/>
            <person name="Tanaka Y."/>
            <person name="Predel R."/>
            <person name="Neupert S."/>
            <person name="Schachtner J."/>
            <person name="Verleyen P."/>
            <person name="Raible F."/>
            <person name="Bork P."/>
            <person name="Friedrich M."/>
            <person name="Walden K.K."/>
            <person name="Robertson H.M."/>
            <person name="Angeli S."/>
            <person name="Foret S."/>
            <person name="Bucher G."/>
            <person name="Schuetz S."/>
            <person name="Maleszka R."/>
            <person name="Wimmer E.A."/>
            <person name="Beeman R.W."/>
            <person name="Lorenzen M."/>
            <person name="Tomoyasu Y."/>
            <person name="Miller S.C."/>
            <person name="Grossmann D."/>
            <person name="Bucher G."/>
        </authorList>
    </citation>
    <scope>NUCLEOTIDE SEQUENCE [LARGE SCALE GENOMIC DNA]</scope>
    <source>
        <strain evidence="1 2">Georgia GA2</strain>
    </source>
</reference>
<gene>
    <name evidence="1" type="primary">GLEAN_08098</name>
    <name evidence="1" type="ORF">TcasGA2_TC008098</name>
</gene>
<protein>
    <submittedName>
        <fullName evidence="1">Uncharacterized protein</fullName>
    </submittedName>
</protein>
<dbReference type="PROSITE" id="PS51257">
    <property type="entry name" value="PROKAR_LIPOPROTEIN"/>
    <property type="match status" value="1"/>
</dbReference>
<evidence type="ECO:0000313" key="1">
    <source>
        <dbReference type="EMBL" id="EFA02413.1"/>
    </source>
</evidence>
<keyword evidence="2" id="KW-1185">Reference proteome</keyword>
<name>D1ZZS7_TRICA</name>
<dbReference type="HOGENOM" id="CLU_1436169_0_0_1"/>
<sequence>MTKVKAAKTIISYLFGPTEFSTVVIAVLTTGCDVNNFANRGPITQLIEECFEEAHWPYGASKNSHSHECKTTLVVPIGRLLRKRHLLPRRWVSNGIWPLGLGEATEISNYNVWKESFDAILSAKEQSLLLLHSTKHHYFSSGIILHKEILNKTQCANLPPNYCKLQEMAIESSTFPLPLKKFRPRTNAS</sequence>
<reference evidence="1 2" key="2">
    <citation type="journal article" date="2010" name="Nucleic Acids Res.">
        <title>BeetleBase in 2010: revisions to provide comprehensive genomic information for Tribolium castaneum.</title>
        <authorList>
            <person name="Kim H.S."/>
            <person name="Murphy T."/>
            <person name="Xia J."/>
            <person name="Caragea D."/>
            <person name="Park Y."/>
            <person name="Beeman R.W."/>
            <person name="Lorenzen M.D."/>
            <person name="Butcher S."/>
            <person name="Manak J.R."/>
            <person name="Brown S.J."/>
        </authorList>
    </citation>
    <scope>GENOME REANNOTATION</scope>
    <source>
        <strain evidence="1 2">Georgia GA2</strain>
    </source>
</reference>
<proteinExistence type="predicted"/>
<dbReference type="AlphaFoldDB" id="D1ZZS7"/>
<dbReference type="InParanoid" id="D1ZZS7"/>
<accession>D1ZZS7</accession>